<dbReference type="EMBL" id="JACAZF010000004">
    <property type="protein sequence ID" value="KAF7306241.1"/>
    <property type="molecule type" value="Genomic_DNA"/>
</dbReference>
<dbReference type="InterPro" id="IPR032675">
    <property type="entry name" value="LRR_dom_sf"/>
</dbReference>
<keyword evidence="3" id="KW-0378">Hydrolase</keyword>
<evidence type="ECO:0000256" key="2">
    <source>
        <dbReference type="ARBA" id="ARBA00009283"/>
    </source>
</evidence>
<comment type="function">
    <text evidence="4">After transfer of sugars to endogenous macromolecular acceptors, the enzyme converts nucleoside diphosphates to nucleoside monophosphates which in turn exit the Golgi lumen in a coupled antiporter reaction, allowing entry of additional nucleotide sugar from the cytosol.</text>
</comment>
<dbReference type="SUPFAM" id="SSF52047">
    <property type="entry name" value="RNI-like"/>
    <property type="match status" value="1"/>
</dbReference>
<dbReference type="GO" id="GO:0006487">
    <property type="term" value="P:protein N-linked glycosylation"/>
    <property type="evidence" value="ECO:0007669"/>
    <property type="project" value="TreeGrafter"/>
</dbReference>
<dbReference type="OrthoDB" id="2269034at2759"/>
<comment type="caution">
    <text evidence="6">The sequence shown here is derived from an EMBL/GenBank/DDBJ whole genome shotgun (WGS) entry which is preliminary data.</text>
</comment>
<evidence type="ECO:0000256" key="1">
    <source>
        <dbReference type="ARBA" id="ARBA00004323"/>
    </source>
</evidence>
<dbReference type="PANTHER" id="PTHR11782:SF83">
    <property type="entry name" value="GUANOSINE-DIPHOSPHATASE"/>
    <property type="match status" value="1"/>
</dbReference>
<name>A0A8H6W7W6_9AGAR</name>
<dbReference type="Gene3D" id="3.80.10.10">
    <property type="entry name" value="Ribonuclease Inhibitor"/>
    <property type="match status" value="1"/>
</dbReference>
<dbReference type="EC" id="3.6.1.42" evidence="5"/>
<reference evidence="6" key="1">
    <citation type="submission" date="2020-05" db="EMBL/GenBank/DDBJ databases">
        <title>Mycena genomes resolve the evolution of fungal bioluminescence.</title>
        <authorList>
            <person name="Tsai I.J."/>
        </authorList>
    </citation>
    <scope>NUCLEOTIDE SEQUENCE</scope>
    <source>
        <strain evidence="6">171206Taipei</strain>
    </source>
</reference>
<organism evidence="6 7">
    <name type="scientific">Mycena indigotica</name>
    <dbReference type="NCBI Taxonomy" id="2126181"/>
    <lineage>
        <taxon>Eukaryota</taxon>
        <taxon>Fungi</taxon>
        <taxon>Dikarya</taxon>
        <taxon>Basidiomycota</taxon>
        <taxon>Agaricomycotina</taxon>
        <taxon>Agaricomycetes</taxon>
        <taxon>Agaricomycetidae</taxon>
        <taxon>Agaricales</taxon>
        <taxon>Marasmiineae</taxon>
        <taxon>Mycenaceae</taxon>
        <taxon>Mycena</taxon>
    </lineage>
</organism>
<sequence length="990" mass="110988">MMKYTGLLDETAPPVHKLPPRFWRKRLLLGLGLSLAMWYTTVHKEELMSALEQEEPSLANTAASSRYAIIIDGDSTGTRLHIHNFSSSLQYRSTISYQTAVENSLHAYAEQSMNAKEAFQPLIRYAMDVIPADQHACTPLLMRASSRSLRSLGQPQRDNLLHSVERILQSRSPFPVALGSVEIMKPGEDIMFSWVAARHLLEDSNIAVLLLSESDTQLVFEPSMGFDDDKYPIRLGNRTHDLYRRIFEHNGLRSLRQQVNERVAALVAISGTPTAVVSNPCIAKDTSEHMTIRLGSQDRPQGDEYLMDGTTIGGYDACSTVVDDVLAKTFHNANILPIDHPTPIWLKRQFTDRIAPLLVDNDPEPERGLQAITVDKIAWLARAVCAGPEVWADVWGESEIVDRLARMPSWCLDLTIIHRLLTTGYRLDGRREVLVGHGVGDTAKSPTWTIGAAVQLIQNTAANYLLYQYFTVFSFVRDSNHETVTEAFSQKTAMSAAFFSPHAATPRPNPLASALRARLHSIDTQCAETHAKIAQLRTHLKVLAQRRKEVAKELKEKIVFPILTIPPEITSQIFFYYAEYLYDVMGLSPLVLTHVCHVWRDIALSTPKIWTMIHMPGFDDETSGSLPAELMLRRCLERAGPSSLRITAPFSPAPRLFSLLTVYSNQIASLSCHIPLPDNCSLDGISGCLSRMTHLDLTIRQQHAPITIFSNAPSLRRLTMCYMTQSPGQVDLPWEQLVEVTIQNVDFNPDVLDLVAKMSRLEVLTIPCAPYRTMAHRSVVLPRLRELDCSAFVSSNSTDFLRSFKCPHLETFNINFENHDGAGNAVQHFLSSGNSLRHLMLSRVTTEIAFKLFRYTPTVEKLSIADSQQMELLWHNLAFSTRRIGNPLPALKELEVEVPRVDIPYRSIVSLIHPRACHLELSDIQRISFNMPFRGFGSISTRIQQFAAEPENGRIGGCKIELSGLARLALGAVSHEQFPLYSLADVDNES</sequence>
<dbReference type="AlphaFoldDB" id="A0A8H6W7W6"/>
<evidence type="ECO:0000256" key="5">
    <source>
        <dbReference type="ARBA" id="ARBA00038903"/>
    </source>
</evidence>
<dbReference type="RefSeq" id="XP_037221260.1">
    <property type="nucleotide sequence ID" value="XM_037360968.1"/>
</dbReference>
<dbReference type="Gene3D" id="3.30.420.40">
    <property type="match status" value="1"/>
</dbReference>
<accession>A0A8H6W7W6</accession>
<dbReference type="Pfam" id="PF01150">
    <property type="entry name" value="GDA1_CD39"/>
    <property type="match status" value="1"/>
</dbReference>
<proteinExistence type="inferred from homology"/>
<protein>
    <recommendedName>
        <fullName evidence="5">guanosine-diphosphatase</fullName>
        <ecNumber evidence="5">3.6.1.42</ecNumber>
    </recommendedName>
</protein>
<dbReference type="PANTHER" id="PTHR11782">
    <property type="entry name" value="ADENOSINE/GUANOSINE DIPHOSPHATASE"/>
    <property type="match status" value="1"/>
</dbReference>
<dbReference type="GO" id="GO:0000139">
    <property type="term" value="C:Golgi membrane"/>
    <property type="evidence" value="ECO:0007669"/>
    <property type="project" value="UniProtKB-SubCell"/>
</dbReference>
<dbReference type="GO" id="GO:0004382">
    <property type="term" value="F:GDP phosphatase activity"/>
    <property type="evidence" value="ECO:0007669"/>
    <property type="project" value="UniProtKB-EC"/>
</dbReference>
<dbReference type="GO" id="GO:0017111">
    <property type="term" value="F:ribonucleoside triphosphate phosphatase activity"/>
    <property type="evidence" value="ECO:0007669"/>
    <property type="project" value="TreeGrafter"/>
</dbReference>
<dbReference type="GO" id="GO:0045134">
    <property type="term" value="F:UDP phosphatase activity"/>
    <property type="evidence" value="ECO:0007669"/>
    <property type="project" value="TreeGrafter"/>
</dbReference>
<dbReference type="GO" id="GO:0009134">
    <property type="term" value="P:nucleoside diphosphate catabolic process"/>
    <property type="evidence" value="ECO:0007669"/>
    <property type="project" value="TreeGrafter"/>
</dbReference>
<evidence type="ECO:0000313" key="7">
    <source>
        <dbReference type="Proteomes" id="UP000636479"/>
    </source>
</evidence>
<evidence type="ECO:0000313" key="6">
    <source>
        <dbReference type="EMBL" id="KAF7306241.1"/>
    </source>
</evidence>
<evidence type="ECO:0000256" key="3">
    <source>
        <dbReference type="ARBA" id="ARBA00022801"/>
    </source>
</evidence>
<evidence type="ECO:0000256" key="4">
    <source>
        <dbReference type="ARBA" id="ARBA00037742"/>
    </source>
</evidence>
<comment type="subcellular location">
    <subcellularLocation>
        <location evidence="1">Golgi apparatus membrane</location>
        <topology evidence="1">Single-pass type II membrane protein</topology>
    </subcellularLocation>
</comment>
<comment type="similarity">
    <text evidence="2">Belongs to the GDA1/CD39 NTPase family.</text>
</comment>
<dbReference type="GeneID" id="59343484"/>
<dbReference type="InterPro" id="IPR000407">
    <property type="entry name" value="GDA1_CD39_NTPase"/>
</dbReference>
<gene>
    <name evidence="6" type="ORF">MIND_00414700</name>
</gene>
<keyword evidence="7" id="KW-1185">Reference proteome</keyword>
<dbReference type="Gene3D" id="3.30.420.150">
    <property type="entry name" value="Exopolyphosphatase. Domain 2"/>
    <property type="match status" value="1"/>
</dbReference>
<dbReference type="Proteomes" id="UP000636479">
    <property type="component" value="Unassembled WGS sequence"/>
</dbReference>